<dbReference type="Pfam" id="PF25873">
    <property type="entry name" value="WHD_MalT"/>
    <property type="match status" value="1"/>
</dbReference>
<dbReference type="SUPFAM" id="SSF46894">
    <property type="entry name" value="C-terminal effector domain of the bipartite response regulators"/>
    <property type="match status" value="1"/>
</dbReference>
<evidence type="ECO:0000259" key="4">
    <source>
        <dbReference type="PROSITE" id="PS50043"/>
    </source>
</evidence>
<dbReference type="PROSITE" id="PS00622">
    <property type="entry name" value="HTH_LUXR_1"/>
    <property type="match status" value="1"/>
</dbReference>
<keyword evidence="1" id="KW-0805">Transcription regulation</keyword>
<organism evidence="5 6">
    <name type="scientific">Dictyobacter kobayashii</name>
    <dbReference type="NCBI Taxonomy" id="2014872"/>
    <lineage>
        <taxon>Bacteria</taxon>
        <taxon>Bacillati</taxon>
        <taxon>Chloroflexota</taxon>
        <taxon>Ktedonobacteria</taxon>
        <taxon>Ktedonobacterales</taxon>
        <taxon>Dictyobacteraceae</taxon>
        <taxon>Dictyobacter</taxon>
    </lineage>
</organism>
<comment type="caution">
    <text evidence="5">The sequence shown here is derived from an EMBL/GenBank/DDBJ whole genome shotgun (WGS) entry which is preliminary data.</text>
</comment>
<evidence type="ECO:0000256" key="1">
    <source>
        <dbReference type="ARBA" id="ARBA00023015"/>
    </source>
</evidence>
<evidence type="ECO:0000313" key="5">
    <source>
        <dbReference type="EMBL" id="GCE20677.1"/>
    </source>
</evidence>
<keyword evidence="2" id="KW-0238">DNA-binding</keyword>
<dbReference type="PANTHER" id="PTHR44688:SF16">
    <property type="entry name" value="DNA-BINDING TRANSCRIPTIONAL ACTIVATOR DEVR_DOSR"/>
    <property type="match status" value="1"/>
</dbReference>
<dbReference type="PROSITE" id="PS50043">
    <property type="entry name" value="HTH_LUXR_2"/>
    <property type="match status" value="1"/>
</dbReference>
<dbReference type="EMBL" id="BIFS01000001">
    <property type="protein sequence ID" value="GCE20677.1"/>
    <property type="molecule type" value="Genomic_DNA"/>
</dbReference>
<dbReference type="Proteomes" id="UP000287188">
    <property type="component" value="Unassembled WGS sequence"/>
</dbReference>
<dbReference type="GO" id="GO:0003677">
    <property type="term" value="F:DNA binding"/>
    <property type="evidence" value="ECO:0007669"/>
    <property type="project" value="UniProtKB-KW"/>
</dbReference>
<keyword evidence="3" id="KW-0804">Transcription</keyword>
<gene>
    <name evidence="5" type="ORF">KDK_44770</name>
</gene>
<dbReference type="OrthoDB" id="143220at2"/>
<dbReference type="SUPFAM" id="SSF48452">
    <property type="entry name" value="TPR-like"/>
    <property type="match status" value="1"/>
</dbReference>
<protein>
    <recommendedName>
        <fullName evidence="4">HTH luxR-type domain-containing protein</fullName>
    </recommendedName>
</protein>
<proteinExistence type="predicted"/>
<dbReference type="InterPro" id="IPR036388">
    <property type="entry name" value="WH-like_DNA-bd_sf"/>
</dbReference>
<dbReference type="InterPro" id="IPR016032">
    <property type="entry name" value="Sig_transdc_resp-reg_C-effctor"/>
</dbReference>
<dbReference type="PANTHER" id="PTHR44688">
    <property type="entry name" value="DNA-BINDING TRANSCRIPTIONAL ACTIVATOR DEVR_DOSR"/>
    <property type="match status" value="1"/>
</dbReference>
<dbReference type="Gene3D" id="1.10.10.10">
    <property type="entry name" value="Winged helix-like DNA-binding domain superfamily/Winged helix DNA-binding domain"/>
    <property type="match status" value="1"/>
</dbReference>
<dbReference type="InterPro" id="IPR011990">
    <property type="entry name" value="TPR-like_helical_dom_sf"/>
</dbReference>
<evidence type="ECO:0000313" key="6">
    <source>
        <dbReference type="Proteomes" id="UP000287188"/>
    </source>
</evidence>
<dbReference type="InterPro" id="IPR059106">
    <property type="entry name" value="WHD_MalT"/>
</dbReference>
<dbReference type="RefSeq" id="WP_126552322.1">
    <property type="nucleotide sequence ID" value="NZ_BIFS01000001.1"/>
</dbReference>
<feature type="domain" description="HTH luxR-type" evidence="4">
    <location>
        <begin position="690"/>
        <end position="755"/>
    </location>
</feature>
<name>A0A402ANF4_9CHLR</name>
<evidence type="ECO:0000256" key="2">
    <source>
        <dbReference type="ARBA" id="ARBA00023125"/>
    </source>
</evidence>
<dbReference type="Pfam" id="PF17874">
    <property type="entry name" value="TPR_MalT"/>
    <property type="match status" value="1"/>
</dbReference>
<dbReference type="InterPro" id="IPR041617">
    <property type="entry name" value="TPR_MalT"/>
</dbReference>
<sequence length="759" mass="86299">MAFRTPYVRGGVLYCGEQAIEVESEPWWSWLGGDATTFRYLDGTHSFTARREARQGQHYWYAYRKQQGRLAKRYLGRSEDLQNAQLDHIARKLSERLTLEPVAKPEKSKGGEKGTRLFEELFSQQTALVQRFLLHSAQLEHFTAPLCDAVLDIQESEAILLSLEQSNRFLLPLDESHTWYRYHKVFGDFLRARLQQTASEVVREIHLKAAGWYEQQGNLSLGMNHLLTAREFGRAGEVLERNCEPLMKQGKFLTLQHFLSELPEEVLRARPRLFLYYAVCMAITGHVKEAERYLRRAEQQLLPWLDQGDSAVQIDLPPEQVRCELSMTRASLAAYRGDVEATIRLSRQVATLLPPGNEYLRSTLFGIQATAYILSGDLAGGMKELVQAQDAGRAVEYLYLEVMGKSLRAYMLMEQGAFQQAATLCTHIIDQVRDGTTLPDPVIAMAYIVLGEIEYAWGHLQKAEPLLRRGVELSEHWSDINLRIRAYALLARLLRVQGDIDQAQQLAEKLEQLGWQTHVSRAVLYGQGLQARLLLDQGRVTQALSWAEHADPRYTQSAAYLDEPLALLSCRVLGENKLFTEALHLNGRLLVAADEAQRHKSRIDITVARIVLFCKMGAHHEVQQLVNAAIELAAPQRYLSPFLEERRVFAPILIRLSHFPEQQTSLSSVGRDFLLEIVSSLERGGGPERMLNENLALTAREQEVLHLLAQGLTNQQIAQQLFIGLNTVKWHLKNLALKLGVHTRLQIVHQAQRLHLLKP</sequence>
<dbReference type="PRINTS" id="PR00038">
    <property type="entry name" value="HTHLUXR"/>
</dbReference>
<dbReference type="AlphaFoldDB" id="A0A402ANF4"/>
<dbReference type="Pfam" id="PF00196">
    <property type="entry name" value="GerE"/>
    <property type="match status" value="1"/>
</dbReference>
<dbReference type="Gene3D" id="1.25.40.10">
    <property type="entry name" value="Tetratricopeptide repeat domain"/>
    <property type="match status" value="1"/>
</dbReference>
<keyword evidence="6" id="KW-1185">Reference proteome</keyword>
<evidence type="ECO:0000256" key="3">
    <source>
        <dbReference type="ARBA" id="ARBA00023163"/>
    </source>
</evidence>
<dbReference type="GO" id="GO:0006355">
    <property type="term" value="P:regulation of DNA-templated transcription"/>
    <property type="evidence" value="ECO:0007669"/>
    <property type="project" value="InterPro"/>
</dbReference>
<dbReference type="CDD" id="cd06170">
    <property type="entry name" value="LuxR_C_like"/>
    <property type="match status" value="1"/>
</dbReference>
<dbReference type="SMART" id="SM00421">
    <property type="entry name" value="HTH_LUXR"/>
    <property type="match status" value="1"/>
</dbReference>
<reference evidence="6" key="1">
    <citation type="submission" date="2018-12" db="EMBL/GenBank/DDBJ databases">
        <title>Tengunoibacter tsumagoiensis gen. nov., sp. nov., Dictyobacter kobayashii sp. nov., D. alpinus sp. nov., and D. joshuensis sp. nov. and description of Dictyobacteraceae fam. nov. within the order Ktedonobacterales isolated from Tengu-no-mugimeshi.</title>
        <authorList>
            <person name="Wang C.M."/>
            <person name="Zheng Y."/>
            <person name="Sakai Y."/>
            <person name="Toyoda A."/>
            <person name="Minakuchi Y."/>
            <person name="Abe K."/>
            <person name="Yokota A."/>
            <person name="Yabe S."/>
        </authorList>
    </citation>
    <scope>NUCLEOTIDE SEQUENCE [LARGE SCALE GENOMIC DNA]</scope>
    <source>
        <strain evidence="6">Uno11</strain>
    </source>
</reference>
<dbReference type="InterPro" id="IPR000792">
    <property type="entry name" value="Tscrpt_reg_LuxR_C"/>
</dbReference>
<accession>A0A402ANF4</accession>